<evidence type="ECO:0000313" key="1">
    <source>
        <dbReference type="EMBL" id="KAF2769716.1"/>
    </source>
</evidence>
<protein>
    <submittedName>
        <fullName evidence="1">Uncharacterized protein</fullName>
    </submittedName>
</protein>
<organism evidence="1 2">
    <name type="scientific">Teratosphaeria nubilosa</name>
    <dbReference type="NCBI Taxonomy" id="161662"/>
    <lineage>
        <taxon>Eukaryota</taxon>
        <taxon>Fungi</taxon>
        <taxon>Dikarya</taxon>
        <taxon>Ascomycota</taxon>
        <taxon>Pezizomycotina</taxon>
        <taxon>Dothideomycetes</taxon>
        <taxon>Dothideomycetidae</taxon>
        <taxon>Mycosphaerellales</taxon>
        <taxon>Teratosphaeriaceae</taxon>
        <taxon>Teratosphaeria</taxon>
    </lineage>
</organism>
<sequence>MPHLEPVNGDLGNHAAEKDLYFDTGDTIQWVGAGASHIRHFEITAALETIPGHYAPRMNVEVLKASHKWTFVLRLISNAFPNLASLTLKVTTYIIRKHAADFWDPYMAQIWAAHRSPHLVAWQFLRRVSGLATTLDEHKAGSLRQKALTLCQESSRDSRIWRDGPVRTPGARYRREDMEALGIDRLIWEMMDYRCSSLDL</sequence>
<gene>
    <name evidence="1" type="ORF">EJ03DRAFT_87286</name>
</gene>
<evidence type="ECO:0000313" key="2">
    <source>
        <dbReference type="Proteomes" id="UP000799436"/>
    </source>
</evidence>
<dbReference type="Proteomes" id="UP000799436">
    <property type="component" value="Unassembled WGS sequence"/>
</dbReference>
<accession>A0A6G1LA43</accession>
<name>A0A6G1LA43_9PEZI</name>
<keyword evidence="2" id="KW-1185">Reference proteome</keyword>
<proteinExistence type="predicted"/>
<dbReference type="AlphaFoldDB" id="A0A6G1LA43"/>
<dbReference type="OrthoDB" id="10359093at2759"/>
<dbReference type="EMBL" id="ML995831">
    <property type="protein sequence ID" value="KAF2769716.1"/>
    <property type="molecule type" value="Genomic_DNA"/>
</dbReference>
<reference evidence="1" key="1">
    <citation type="journal article" date="2020" name="Stud. Mycol.">
        <title>101 Dothideomycetes genomes: a test case for predicting lifestyles and emergence of pathogens.</title>
        <authorList>
            <person name="Haridas S."/>
            <person name="Albert R."/>
            <person name="Binder M."/>
            <person name="Bloem J."/>
            <person name="Labutti K."/>
            <person name="Salamov A."/>
            <person name="Andreopoulos B."/>
            <person name="Baker S."/>
            <person name="Barry K."/>
            <person name="Bills G."/>
            <person name="Bluhm B."/>
            <person name="Cannon C."/>
            <person name="Castanera R."/>
            <person name="Culley D."/>
            <person name="Daum C."/>
            <person name="Ezra D."/>
            <person name="Gonzalez J."/>
            <person name="Henrissat B."/>
            <person name="Kuo A."/>
            <person name="Liang C."/>
            <person name="Lipzen A."/>
            <person name="Lutzoni F."/>
            <person name="Magnuson J."/>
            <person name="Mondo S."/>
            <person name="Nolan M."/>
            <person name="Ohm R."/>
            <person name="Pangilinan J."/>
            <person name="Park H.-J."/>
            <person name="Ramirez L."/>
            <person name="Alfaro M."/>
            <person name="Sun H."/>
            <person name="Tritt A."/>
            <person name="Yoshinaga Y."/>
            <person name="Zwiers L.-H."/>
            <person name="Turgeon B."/>
            <person name="Goodwin S."/>
            <person name="Spatafora J."/>
            <person name="Crous P."/>
            <person name="Grigoriev I."/>
        </authorList>
    </citation>
    <scope>NUCLEOTIDE SEQUENCE</scope>
    <source>
        <strain evidence="1">CBS 116005</strain>
    </source>
</reference>